<organism evidence="2 3">
    <name type="scientific">Pendulispora rubella</name>
    <dbReference type="NCBI Taxonomy" id="2741070"/>
    <lineage>
        <taxon>Bacteria</taxon>
        <taxon>Pseudomonadati</taxon>
        <taxon>Myxococcota</taxon>
        <taxon>Myxococcia</taxon>
        <taxon>Myxococcales</taxon>
        <taxon>Sorangiineae</taxon>
        <taxon>Pendulisporaceae</taxon>
        <taxon>Pendulispora</taxon>
    </lineage>
</organism>
<evidence type="ECO:0000313" key="3">
    <source>
        <dbReference type="Proteomes" id="UP001374803"/>
    </source>
</evidence>
<gene>
    <name evidence="2" type="ORF">LVJ94_34585</name>
</gene>
<reference evidence="2" key="1">
    <citation type="submission" date="2021-12" db="EMBL/GenBank/DDBJ databases">
        <title>Discovery of the Pendulisporaceae a myxobacterial family with distinct sporulation behavior and unique specialized metabolism.</title>
        <authorList>
            <person name="Garcia R."/>
            <person name="Popoff A."/>
            <person name="Bader C.D."/>
            <person name="Loehr J."/>
            <person name="Walesch S."/>
            <person name="Walt C."/>
            <person name="Boldt J."/>
            <person name="Bunk B."/>
            <person name="Haeckl F.J.F.P.J."/>
            <person name="Gunesch A.P."/>
            <person name="Birkelbach J."/>
            <person name="Nuebel U."/>
            <person name="Pietschmann T."/>
            <person name="Bach T."/>
            <person name="Mueller R."/>
        </authorList>
    </citation>
    <scope>NUCLEOTIDE SEQUENCE</scope>
    <source>
        <strain evidence="2">MSr11367</strain>
    </source>
</reference>
<proteinExistence type="predicted"/>
<name>A0ABZ2KU38_9BACT</name>
<dbReference type="RefSeq" id="WP_394831653.1">
    <property type="nucleotide sequence ID" value="NZ_CP089929.1"/>
</dbReference>
<keyword evidence="3" id="KW-1185">Reference proteome</keyword>
<keyword evidence="1" id="KW-0175">Coiled coil</keyword>
<evidence type="ECO:0000256" key="1">
    <source>
        <dbReference type="SAM" id="Coils"/>
    </source>
</evidence>
<evidence type="ECO:0000313" key="2">
    <source>
        <dbReference type="EMBL" id="WXB02027.1"/>
    </source>
</evidence>
<protein>
    <submittedName>
        <fullName evidence="2">Uncharacterized protein</fullName>
    </submittedName>
</protein>
<accession>A0ABZ2KU38</accession>
<sequence>MDRRWLELEGGRLGLYKRSTEPFPTYVVRNRDERAQLERELDAWERERGVALEAVSKWARDECDDSELTPLAARLAAGDEAVDALQYPILAAAEEEALRLEFMVAAGEAIRKLKAPREG</sequence>
<dbReference type="Proteomes" id="UP001374803">
    <property type="component" value="Chromosome"/>
</dbReference>
<feature type="coiled-coil region" evidence="1">
    <location>
        <begin position="27"/>
        <end position="54"/>
    </location>
</feature>
<dbReference type="EMBL" id="CP089983">
    <property type="protein sequence ID" value="WXB02027.1"/>
    <property type="molecule type" value="Genomic_DNA"/>
</dbReference>